<dbReference type="AlphaFoldDB" id="A0A7X3D0S1"/>
<evidence type="ECO:0000313" key="4">
    <source>
        <dbReference type="Proteomes" id="UP000540519"/>
    </source>
</evidence>
<evidence type="ECO:0000256" key="1">
    <source>
        <dbReference type="SAM" id="MobiDB-lite"/>
    </source>
</evidence>
<dbReference type="InterPro" id="IPR011990">
    <property type="entry name" value="TPR-like_helical_dom_sf"/>
</dbReference>
<dbReference type="Gene3D" id="1.25.40.10">
    <property type="entry name" value="Tetratricopeptide repeat domain"/>
    <property type="match status" value="1"/>
</dbReference>
<gene>
    <name evidence="3" type="ORF">D9O36_06095</name>
</gene>
<feature type="compositionally biased region" description="Pro residues" evidence="1">
    <location>
        <begin position="225"/>
        <end position="234"/>
    </location>
</feature>
<dbReference type="SUPFAM" id="SSF48452">
    <property type="entry name" value="TPR-like"/>
    <property type="match status" value="1"/>
</dbReference>
<name>A0A7X3D0S1_9FLAO</name>
<keyword evidence="2" id="KW-0732">Signal</keyword>
<comment type="caution">
    <text evidence="3">The sequence shown here is derived from an EMBL/GenBank/DDBJ whole genome shotgun (WGS) entry which is preliminary data.</text>
</comment>
<evidence type="ECO:0000256" key="2">
    <source>
        <dbReference type="SAM" id="SignalP"/>
    </source>
</evidence>
<proteinExistence type="predicted"/>
<organism evidence="3 4">
    <name type="scientific">Zobellia amurskyensis</name>
    <dbReference type="NCBI Taxonomy" id="248905"/>
    <lineage>
        <taxon>Bacteria</taxon>
        <taxon>Pseudomonadati</taxon>
        <taxon>Bacteroidota</taxon>
        <taxon>Flavobacteriia</taxon>
        <taxon>Flavobacteriales</taxon>
        <taxon>Flavobacteriaceae</taxon>
        <taxon>Zobellia</taxon>
    </lineage>
</organism>
<dbReference type="Proteomes" id="UP000540519">
    <property type="component" value="Unassembled WGS sequence"/>
</dbReference>
<protein>
    <recommendedName>
        <fullName evidence="5">Tetratricopeptide repeat protein</fullName>
    </recommendedName>
</protein>
<sequence length="246" mass="27259">MKKLIVVLLLSISFSATAQTKSDLQKHYEAFYNEMRLQGDVNGVISALTHLNVISPSKQRKDTLAFVYANNNQHMQALNTIGIEKDPTDSDMAVQVKAISLKALNQPKRALEQFEELFKRTPNPYLAYELADLKIQTGANSDAIANIEYGIANAKDDMKYAFYERQQPYEVPLKAAFLHLRALTIYDNNKGDIDAAIAKIDEALAIDPNFNLASLSKQALLSRKNPPPAAPAPAPAVETGKKKNKQ</sequence>
<feature type="chain" id="PRO_5031167355" description="Tetratricopeptide repeat protein" evidence="2">
    <location>
        <begin position="19"/>
        <end position="246"/>
    </location>
</feature>
<keyword evidence="4" id="KW-1185">Reference proteome</keyword>
<evidence type="ECO:0000313" key="3">
    <source>
        <dbReference type="EMBL" id="MUH35404.1"/>
    </source>
</evidence>
<dbReference type="EMBL" id="RCNR01000008">
    <property type="protein sequence ID" value="MUH35404.1"/>
    <property type="molecule type" value="Genomic_DNA"/>
</dbReference>
<evidence type="ECO:0008006" key="5">
    <source>
        <dbReference type="Google" id="ProtNLM"/>
    </source>
</evidence>
<reference evidence="3 4" key="1">
    <citation type="journal article" date="2019" name="Mar. Drugs">
        <title>Comparative Genomics and CAZyme Genome Repertoires of Marine Zobellia amurskyensis KMM 3526(T) and Zobellia laminariae KMM 3676(T).</title>
        <authorList>
            <person name="Chernysheva N."/>
            <person name="Bystritskaya E."/>
            <person name="Stenkova A."/>
            <person name="Golovkin I."/>
            <person name="Nedashkovskaya O."/>
            <person name="Isaeva M."/>
        </authorList>
    </citation>
    <scope>NUCLEOTIDE SEQUENCE [LARGE SCALE GENOMIC DNA]</scope>
    <source>
        <strain evidence="3 4">KMM 3526</strain>
    </source>
</reference>
<dbReference type="RefSeq" id="WP_155599240.1">
    <property type="nucleotide sequence ID" value="NZ_RCNR01000008.1"/>
</dbReference>
<accession>A0A7X3D0S1</accession>
<dbReference type="OrthoDB" id="1431564at2"/>
<feature type="region of interest" description="Disordered" evidence="1">
    <location>
        <begin position="221"/>
        <end position="246"/>
    </location>
</feature>
<feature type="signal peptide" evidence="2">
    <location>
        <begin position="1"/>
        <end position="18"/>
    </location>
</feature>